<dbReference type="GO" id="GO:0008270">
    <property type="term" value="F:zinc ion binding"/>
    <property type="evidence" value="ECO:0007669"/>
    <property type="project" value="UniProtKB-KW"/>
</dbReference>
<dbReference type="Pfam" id="PF04057">
    <property type="entry name" value="Rep-A_N"/>
    <property type="match status" value="1"/>
</dbReference>
<dbReference type="CDD" id="cd04475">
    <property type="entry name" value="RPA1_DBD_B"/>
    <property type="match status" value="1"/>
</dbReference>
<dbReference type="InterPro" id="IPR047192">
    <property type="entry name" value="Euk_RPA1_DBD_C"/>
</dbReference>
<dbReference type="GO" id="GO:0003684">
    <property type="term" value="F:damaged DNA binding"/>
    <property type="evidence" value="ECO:0000318"/>
    <property type="project" value="GO_Central"/>
</dbReference>
<feature type="compositionally biased region" description="Polar residues" evidence="12">
    <location>
        <begin position="125"/>
        <end position="135"/>
    </location>
</feature>
<dbReference type="GO" id="GO:0043047">
    <property type="term" value="F:single-stranded telomeric DNA binding"/>
    <property type="evidence" value="ECO:0000318"/>
    <property type="project" value="GO_Central"/>
</dbReference>
<dbReference type="InterPro" id="IPR007199">
    <property type="entry name" value="Rep_factor-A_N"/>
</dbReference>
<feature type="region of interest" description="Disordered" evidence="12">
    <location>
        <begin position="125"/>
        <end position="151"/>
    </location>
</feature>
<evidence type="ECO:0000256" key="9">
    <source>
        <dbReference type="ARBA" id="ARBA00058595"/>
    </source>
</evidence>
<dbReference type="Pfam" id="PF01336">
    <property type="entry name" value="tRNA_anti-codon"/>
    <property type="match status" value="1"/>
</dbReference>
<dbReference type="OMA" id="FNSYAML"/>
<feature type="domain" description="Replication factor-A protein 1 N-terminal" evidence="14">
    <location>
        <begin position="5"/>
        <end position="101"/>
    </location>
</feature>
<dbReference type="Pfam" id="PF08646">
    <property type="entry name" value="Rep_fac-A_C"/>
    <property type="match status" value="1"/>
</dbReference>
<keyword evidence="3 11" id="KW-0235">DNA replication</keyword>
<evidence type="ECO:0000256" key="6">
    <source>
        <dbReference type="ARBA" id="ARBA00022833"/>
    </source>
</evidence>
<keyword evidence="4 11" id="KW-0479">Metal-binding</keyword>
<dbReference type="eggNOG" id="KOG0851">
    <property type="taxonomic scope" value="Eukaryota"/>
</dbReference>
<dbReference type="FunFam" id="2.40.50.140:FF:000041">
    <property type="entry name" value="Replication protein A subunit"/>
    <property type="match status" value="1"/>
</dbReference>
<gene>
    <name evidence="17" type="primary">AUGUSTUS-3.0.2_04405</name>
    <name evidence="17" type="ORF">TcasGA2_TC004405</name>
</gene>
<dbReference type="GO" id="GO:0006289">
    <property type="term" value="P:nucleotide-excision repair"/>
    <property type="evidence" value="ECO:0000318"/>
    <property type="project" value="GO_Central"/>
</dbReference>
<evidence type="ECO:0000256" key="5">
    <source>
        <dbReference type="ARBA" id="ARBA00022771"/>
    </source>
</evidence>
<dbReference type="GO" id="GO:0007004">
    <property type="term" value="P:telomere maintenance via telomerase"/>
    <property type="evidence" value="ECO:0000318"/>
    <property type="project" value="GO_Central"/>
</dbReference>
<dbReference type="InterPro" id="IPR013955">
    <property type="entry name" value="Rep_factor-A_C"/>
</dbReference>
<dbReference type="InterPro" id="IPR004591">
    <property type="entry name" value="Rfa1"/>
</dbReference>
<dbReference type="PhylomeDB" id="D7EJW6"/>
<evidence type="ECO:0000259" key="16">
    <source>
        <dbReference type="Pfam" id="PF16900"/>
    </source>
</evidence>
<name>D7EJW6_TRICA</name>
<evidence type="ECO:0000256" key="11">
    <source>
        <dbReference type="RuleBase" id="RU364130"/>
    </source>
</evidence>
<evidence type="ECO:0000259" key="13">
    <source>
        <dbReference type="Pfam" id="PF01336"/>
    </source>
</evidence>
<dbReference type="PANTHER" id="PTHR47165:SF4">
    <property type="entry name" value="OS03G0429900 PROTEIN"/>
    <property type="match status" value="1"/>
</dbReference>
<protein>
    <recommendedName>
        <fullName evidence="11">Replication protein A subunit</fullName>
    </recommendedName>
</protein>
<evidence type="ECO:0000256" key="3">
    <source>
        <dbReference type="ARBA" id="ARBA00022705"/>
    </source>
</evidence>
<evidence type="ECO:0000259" key="15">
    <source>
        <dbReference type="Pfam" id="PF08646"/>
    </source>
</evidence>
<dbReference type="Proteomes" id="UP000007266">
    <property type="component" value="Linkage group 3"/>
</dbReference>
<dbReference type="InParanoid" id="D7EJW6"/>
<comment type="subunit">
    <text evidence="10 11">Component of the heterotrimeric canonical replication protein A complex (RPA).</text>
</comment>
<dbReference type="Gene3D" id="2.40.50.140">
    <property type="entry name" value="Nucleic acid-binding proteins"/>
    <property type="match status" value="4"/>
</dbReference>
<comment type="subcellular location">
    <subcellularLocation>
        <location evidence="1 11">Nucleus</location>
    </subcellularLocation>
</comment>
<evidence type="ECO:0000256" key="10">
    <source>
        <dbReference type="ARBA" id="ARBA00062035"/>
    </source>
</evidence>
<keyword evidence="8 11" id="KW-0539">Nucleus</keyword>
<dbReference type="AlphaFoldDB" id="D7EJW6"/>
<dbReference type="CDD" id="cd04474">
    <property type="entry name" value="RPA1_DBD_A"/>
    <property type="match status" value="1"/>
</dbReference>
<keyword evidence="6 11" id="KW-0862">Zinc</keyword>
<evidence type="ECO:0000256" key="12">
    <source>
        <dbReference type="SAM" id="MobiDB-lite"/>
    </source>
</evidence>
<dbReference type="FunCoup" id="D7EJW6">
    <property type="interactions" value="1948"/>
</dbReference>
<dbReference type="KEGG" id="tca:658625"/>
<evidence type="ECO:0000313" key="17">
    <source>
        <dbReference type="EMBL" id="EFA12891.1"/>
    </source>
</evidence>
<dbReference type="InterPro" id="IPR004365">
    <property type="entry name" value="NA-bd_OB_tRNA"/>
</dbReference>
<feature type="domain" description="Replication protein A OB" evidence="16">
    <location>
        <begin position="281"/>
        <end position="379"/>
    </location>
</feature>
<comment type="function">
    <text evidence="9 11">As part of the heterotrimeric replication protein A complex (RPA/RP-A), binds and stabilizes single-stranded DNA intermediates, that form during DNA replication or upon DNA stress. It prevents their reannealing and in parallel, recruits and activates different proteins and complexes involved in DNA metabolism. Thereby, it plays an essential role both in DNA replication and the cellular response to DNA damage.</text>
</comment>
<evidence type="ECO:0000256" key="2">
    <source>
        <dbReference type="ARBA" id="ARBA00005690"/>
    </source>
</evidence>
<evidence type="ECO:0000256" key="8">
    <source>
        <dbReference type="ARBA" id="ARBA00023242"/>
    </source>
</evidence>
<dbReference type="SUPFAM" id="SSF50249">
    <property type="entry name" value="Nucleic acid-binding proteins"/>
    <property type="match status" value="4"/>
</dbReference>
<dbReference type="NCBIfam" id="TIGR00617">
    <property type="entry name" value="rpa1"/>
    <property type="match status" value="1"/>
</dbReference>
<evidence type="ECO:0000256" key="7">
    <source>
        <dbReference type="ARBA" id="ARBA00023125"/>
    </source>
</evidence>
<evidence type="ECO:0000313" key="18">
    <source>
        <dbReference type="Proteomes" id="UP000007266"/>
    </source>
</evidence>
<comment type="similarity">
    <text evidence="2 11">Belongs to the replication factor A protein 1 family.</text>
</comment>
<dbReference type="HOGENOM" id="CLU_012393_2_1_1"/>
<evidence type="ECO:0000259" key="14">
    <source>
        <dbReference type="Pfam" id="PF04057"/>
    </source>
</evidence>
<dbReference type="GO" id="GO:0005662">
    <property type="term" value="C:DNA replication factor A complex"/>
    <property type="evidence" value="ECO:0000318"/>
    <property type="project" value="GO_Central"/>
</dbReference>
<sequence>MKDKLTAGALLRIMKGQEVEEPLVQVLVSKKISSRSAETERYRIWASDGDYSITYGILTLPPGKPVEDFSIIKLKKFVKSEISNAKGPQKILLIIDSEIVTPGHQIGVKIGEPVTLTDEIIASETSSTPKVSTSEPPVKQPKSEQSTSLNQSISETRVLNQINALTPYHNKWVIKARVTNKSDMRTWSNSRGEGKLFSFDLMDDSGEIRCTAFRDMADKYFNYLQVDKVYYISKCQLKAANKQFNTLKNEYEMTIGNETIIEECLTDDGHVPQVKYNFVPISALAEKEVGNLVDVIGICKEASEVQTFTSKSTNRELRKREITLVDQSKTSIALTLWGSQADSFDATNNPVVVIKGAKVGEFGGGKNLSTLMSSQIKLNPDIPECHRIKGWYDSEGQYDAMTNLSERVGGVGSFQTAWMSLKEVQDKGLGHSEKGDYFQVKATILLVRSENALYKACPTDDCNKKVVDLENGMYRCEKCCREFPNFKYRLLVSMNIGDFSGNQWVSVFSSEAEKILGKTAQEIGLTMRDDSEAGTAIFQAANFKQFIFKCRAKMENYNDEQRLKIVVVKVDPVNYEEYNGYLCEQIEALMV</sequence>
<dbReference type="InterPro" id="IPR031657">
    <property type="entry name" value="REPA_OB_2"/>
</dbReference>
<dbReference type="Pfam" id="PF16900">
    <property type="entry name" value="REPA_OB_2"/>
    <property type="match status" value="1"/>
</dbReference>
<reference evidence="17 18" key="1">
    <citation type="journal article" date="2008" name="Nature">
        <title>The genome of the model beetle and pest Tribolium castaneum.</title>
        <authorList>
            <consortium name="Tribolium Genome Sequencing Consortium"/>
            <person name="Richards S."/>
            <person name="Gibbs R.A."/>
            <person name="Weinstock G.M."/>
            <person name="Brown S.J."/>
            <person name="Denell R."/>
            <person name="Beeman R.W."/>
            <person name="Gibbs R."/>
            <person name="Beeman R.W."/>
            <person name="Brown S.J."/>
            <person name="Bucher G."/>
            <person name="Friedrich M."/>
            <person name="Grimmelikhuijzen C.J."/>
            <person name="Klingler M."/>
            <person name="Lorenzen M."/>
            <person name="Richards S."/>
            <person name="Roth S."/>
            <person name="Schroder R."/>
            <person name="Tautz D."/>
            <person name="Zdobnov E.M."/>
            <person name="Muzny D."/>
            <person name="Gibbs R.A."/>
            <person name="Weinstock G.M."/>
            <person name="Attaway T."/>
            <person name="Bell S."/>
            <person name="Buhay C.J."/>
            <person name="Chandrabose M.N."/>
            <person name="Chavez D."/>
            <person name="Clerk-Blankenburg K.P."/>
            <person name="Cree A."/>
            <person name="Dao M."/>
            <person name="Davis C."/>
            <person name="Chacko J."/>
            <person name="Dinh H."/>
            <person name="Dugan-Rocha S."/>
            <person name="Fowler G."/>
            <person name="Garner T.T."/>
            <person name="Garnes J."/>
            <person name="Gnirke A."/>
            <person name="Hawes A."/>
            <person name="Hernandez J."/>
            <person name="Hines S."/>
            <person name="Holder M."/>
            <person name="Hume J."/>
            <person name="Jhangiani S.N."/>
            <person name="Joshi V."/>
            <person name="Khan Z.M."/>
            <person name="Jackson L."/>
            <person name="Kovar C."/>
            <person name="Kowis A."/>
            <person name="Lee S."/>
            <person name="Lewis L.R."/>
            <person name="Margolis J."/>
            <person name="Morgan M."/>
            <person name="Nazareth L.V."/>
            <person name="Nguyen N."/>
            <person name="Okwuonu G."/>
            <person name="Parker D."/>
            <person name="Richards S."/>
            <person name="Ruiz S.J."/>
            <person name="Santibanez J."/>
            <person name="Savard J."/>
            <person name="Scherer S.E."/>
            <person name="Schneider B."/>
            <person name="Sodergren E."/>
            <person name="Tautz D."/>
            <person name="Vattahil S."/>
            <person name="Villasana D."/>
            <person name="White C.S."/>
            <person name="Wright R."/>
            <person name="Park Y."/>
            <person name="Beeman R.W."/>
            <person name="Lord J."/>
            <person name="Oppert B."/>
            <person name="Lorenzen M."/>
            <person name="Brown S."/>
            <person name="Wang L."/>
            <person name="Savard J."/>
            <person name="Tautz D."/>
            <person name="Richards S."/>
            <person name="Weinstock G."/>
            <person name="Gibbs R.A."/>
            <person name="Liu Y."/>
            <person name="Worley K."/>
            <person name="Weinstock G."/>
            <person name="Elsik C.G."/>
            <person name="Reese J.T."/>
            <person name="Elhaik E."/>
            <person name="Landan G."/>
            <person name="Graur D."/>
            <person name="Arensburger P."/>
            <person name="Atkinson P."/>
            <person name="Beeman R.W."/>
            <person name="Beidler J."/>
            <person name="Brown S.J."/>
            <person name="Demuth J.P."/>
            <person name="Drury D.W."/>
            <person name="Du Y.Z."/>
            <person name="Fujiwara H."/>
            <person name="Lorenzen M."/>
            <person name="Maselli V."/>
            <person name="Osanai M."/>
            <person name="Park Y."/>
            <person name="Robertson H.M."/>
            <person name="Tu Z."/>
            <person name="Wang J.J."/>
            <person name="Wang S."/>
            <person name="Richards S."/>
            <person name="Song H."/>
            <person name="Zhang L."/>
            <person name="Sodergren E."/>
            <person name="Werner D."/>
            <person name="Stanke M."/>
            <person name="Morgenstern B."/>
            <person name="Solovyev V."/>
            <person name="Kosarev P."/>
            <person name="Brown G."/>
            <person name="Chen H.C."/>
            <person name="Ermolaeva O."/>
            <person name="Hlavina W."/>
            <person name="Kapustin Y."/>
            <person name="Kiryutin B."/>
            <person name="Kitts P."/>
            <person name="Maglott D."/>
            <person name="Pruitt K."/>
            <person name="Sapojnikov V."/>
            <person name="Souvorov A."/>
            <person name="Mackey A.J."/>
            <person name="Waterhouse R.M."/>
            <person name="Wyder S."/>
            <person name="Zdobnov E.M."/>
            <person name="Zdobnov E.M."/>
            <person name="Wyder S."/>
            <person name="Kriventseva E.V."/>
            <person name="Kadowaki T."/>
            <person name="Bork P."/>
            <person name="Aranda M."/>
            <person name="Bao R."/>
            <person name="Beermann A."/>
            <person name="Berns N."/>
            <person name="Bolognesi R."/>
            <person name="Bonneton F."/>
            <person name="Bopp D."/>
            <person name="Brown S.J."/>
            <person name="Bucher G."/>
            <person name="Butts T."/>
            <person name="Chaumot A."/>
            <person name="Denell R.E."/>
            <person name="Ferrier D.E."/>
            <person name="Friedrich M."/>
            <person name="Gordon C.M."/>
            <person name="Jindra M."/>
            <person name="Klingler M."/>
            <person name="Lan Q."/>
            <person name="Lattorff H.M."/>
            <person name="Laudet V."/>
            <person name="von Levetsow C."/>
            <person name="Liu Z."/>
            <person name="Lutz R."/>
            <person name="Lynch J.A."/>
            <person name="da Fonseca R.N."/>
            <person name="Posnien N."/>
            <person name="Reuter R."/>
            <person name="Roth S."/>
            <person name="Savard J."/>
            <person name="Schinko J.B."/>
            <person name="Schmitt C."/>
            <person name="Schoppmeier M."/>
            <person name="Schroder R."/>
            <person name="Shippy T.D."/>
            <person name="Simonnet F."/>
            <person name="Marques-Souza H."/>
            <person name="Tautz D."/>
            <person name="Tomoyasu Y."/>
            <person name="Trauner J."/>
            <person name="Van der Zee M."/>
            <person name="Vervoort M."/>
            <person name="Wittkopp N."/>
            <person name="Wimmer E.A."/>
            <person name="Yang X."/>
            <person name="Jones A.K."/>
            <person name="Sattelle D.B."/>
            <person name="Ebert P.R."/>
            <person name="Nelson D."/>
            <person name="Scott J.G."/>
            <person name="Beeman R.W."/>
            <person name="Muthukrishnan S."/>
            <person name="Kramer K.J."/>
            <person name="Arakane Y."/>
            <person name="Beeman R.W."/>
            <person name="Zhu Q."/>
            <person name="Hogenkamp D."/>
            <person name="Dixit R."/>
            <person name="Oppert B."/>
            <person name="Jiang H."/>
            <person name="Zou Z."/>
            <person name="Marshall J."/>
            <person name="Elpidina E."/>
            <person name="Vinokurov K."/>
            <person name="Oppert C."/>
            <person name="Zou Z."/>
            <person name="Evans J."/>
            <person name="Lu Z."/>
            <person name="Zhao P."/>
            <person name="Sumathipala N."/>
            <person name="Altincicek B."/>
            <person name="Vilcinskas A."/>
            <person name="Williams M."/>
            <person name="Hultmark D."/>
            <person name="Hetru C."/>
            <person name="Jiang H."/>
            <person name="Grimmelikhuijzen C.J."/>
            <person name="Hauser F."/>
            <person name="Cazzamali G."/>
            <person name="Williamson M."/>
            <person name="Park Y."/>
            <person name="Li B."/>
            <person name="Tanaka Y."/>
            <person name="Predel R."/>
            <person name="Neupert S."/>
            <person name="Schachtner J."/>
            <person name="Verleyen P."/>
            <person name="Raible F."/>
            <person name="Bork P."/>
            <person name="Friedrich M."/>
            <person name="Walden K.K."/>
            <person name="Robertson H.M."/>
            <person name="Angeli S."/>
            <person name="Foret S."/>
            <person name="Bucher G."/>
            <person name="Schuetz S."/>
            <person name="Maleszka R."/>
            <person name="Wimmer E.A."/>
            <person name="Beeman R.W."/>
            <person name="Lorenzen M."/>
            <person name="Tomoyasu Y."/>
            <person name="Miller S.C."/>
            <person name="Grossmann D."/>
            <person name="Bucher G."/>
        </authorList>
    </citation>
    <scope>NUCLEOTIDE SEQUENCE [LARGE SCALE GENOMIC DNA]</scope>
    <source>
        <strain evidence="17 18">Georgia GA2</strain>
    </source>
</reference>
<dbReference type="EMBL" id="KQ971327">
    <property type="protein sequence ID" value="EFA12891.1"/>
    <property type="molecule type" value="Genomic_DNA"/>
</dbReference>
<dbReference type="STRING" id="7070.D7EJW6"/>
<feature type="domain" description="Replication factor A C-terminal" evidence="15">
    <location>
        <begin position="437"/>
        <end position="581"/>
    </location>
</feature>
<evidence type="ECO:0000256" key="1">
    <source>
        <dbReference type="ARBA" id="ARBA00004123"/>
    </source>
</evidence>
<dbReference type="CDD" id="cd04476">
    <property type="entry name" value="RPA1_DBD_C"/>
    <property type="match status" value="1"/>
</dbReference>
<reference evidence="17 18" key="2">
    <citation type="journal article" date="2010" name="Nucleic Acids Res.">
        <title>BeetleBase in 2010: revisions to provide comprehensive genomic information for Tribolium castaneum.</title>
        <authorList>
            <person name="Kim H.S."/>
            <person name="Murphy T."/>
            <person name="Xia J."/>
            <person name="Caragea D."/>
            <person name="Park Y."/>
            <person name="Beeman R.W."/>
            <person name="Lorenzen M.D."/>
            <person name="Butcher S."/>
            <person name="Manak J.R."/>
            <person name="Brown S.J."/>
        </authorList>
    </citation>
    <scope>NUCLEOTIDE SEQUENCE [LARGE SCALE GENOMIC DNA]</scope>
    <source>
        <strain evidence="17 18">Georgia GA2</strain>
    </source>
</reference>
<dbReference type="InterPro" id="IPR012340">
    <property type="entry name" value="NA-bd_OB-fold"/>
</dbReference>
<dbReference type="PANTHER" id="PTHR47165">
    <property type="entry name" value="OS03G0429900 PROTEIN"/>
    <property type="match status" value="1"/>
</dbReference>
<dbReference type="FunFam" id="2.40.50.140:FF:000064">
    <property type="entry name" value="Replication protein A subunit"/>
    <property type="match status" value="1"/>
</dbReference>
<organism evidence="17 18">
    <name type="scientific">Tribolium castaneum</name>
    <name type="common">Red flour beetle</name>
    <dbReference type="NCBI Taxonomy" id="7070"/>
    <lineage>
        <taxon>Eukaryota</taxon>
        <taxon>Metazoa</taxon>
        <taxon>Ecdysozoa</taxon>
        <taxon>Arthropoda</taxon>
        <taxon>Hexapoda</taxon>
        <taxon>Insecta</taxon>
        <taxon>Pterygota</taxon>
        <taxon>Neoptera</taxon>
        <taxon>Endopterygota</taxon>
        <taxon>Coleoptera</taxon>
        <taxon>Polyphaga</taxon>
        <taxon>Cucujiformia</taxon>
        <taxon>Tenebrionidae</taxon>
        <taxon>Tenebrionidae incertae sedis</taxon>
        <taxon>Tribolium</taxon>
    </lineage>
</organism>
<dbReference type="GO" id="GO:0006260">
    <property type="term" value="P:DNA replication"/>
    <property type="evidence" value="ECO:0000318"/>
    <property type="project" value="GO_Central"/>
</dbReference>
<keyword evidence="5 11" id="KW-0863">Zinc-finger</keyword>
<keyword evidence="18" id="KW-1185">Reference proteome</keyword>
<dbReference type="FunFam" id="2.40.50.140:FF:000090">
    <property type="entry name" value="Replication protein A subunit"/>
    <property type="match status" value="1"/>
</dbReference>
<keyword evidence="7 11" id="KW-0238">DNA-binding</keyword>
<dbReference type="GO" id="GO:0000724">
    <property type="term" value="P:double-strand break repair via homologous recombination"/>
    <property type="evidence" value="ECO:0000318"/>
    <property type="project" value="GO_Central"/>
</dbReference>
<accession>D7EJW6</accession>
<dbReference type="GO" id="GO:0051321">
    <property type="term" value="P:meiotic cell cycle"/>
    <property type="evidence" value="ECO:0000318"/>
    <property type="project" value="GO_Central"/>
</dbReference>
<dbReference type="OrthoDB" id="1751331at2759"/>
<evidence type="ECO:0000256" key="4">
    <source>
        <dbReference type="ARBA" id="ARBA00022723"/>
    </source>
</evidence>
<feature type="domain" description="OB" evidence="13">
    <location>
        <begin position="172"/>
        <end position="259"/>
    </location>
</feature>
<proteinExistence type="inferred from homology"/>